<protein>
    <recommendedName>
        <fullName evidence="1">CBS domain-containing protein</fullName>
    </recommendedName>
</protein>
<dbReference type="eggNOG" id="COG0517">
    <property type="taxonomic scope" value="Bacteria"/>
</dbReference>
<evidence type="ECO:0000313" key="2">
    <source>
        <dbReference type="EMBL" id="KGE20439.1"/>
    </source>
</evidence>
<evidence type="ECO:0000313" key="3">
    <source>
        <dbReference type="Proteomes" id="UP000029734"/>
    </source>
</evidence>
<gene>
    <name evidence="2" type="ORF">PWYN_14635</name>
</gene>
<comment type="caution">
    <text evidence="2">The sequence shown here is derived from an EMBL/GenBank/DDBJ whole genome shotgun (WGS) entry which is preliminary data.</text>
</comment>
<keyword evidence="3" id="KW-1185">Reference proteome</keyword>
<dbReference type="Pfam" id="PF00571">
    <property type="entry name" value="CBS"/>
    <property type="match status" value="1"/>
</dbReference>
<accession>A0A098MCZ2</accession>
<sequence>MTTALEKELISRVRSAPVIAASGTCREALWVMFQHPESKCIVVCNPENEPLGLLMSERFFLIATGRLGIGLFYRETVVNYMNRLPLIADISTPLESLRNDAMNRLEMYRNDCVVVSRSGKFVGVLYVSDLLR</sequence>
<dbReference type="RefSeq" id="WP_036652667.1">
    <property type="nucleotide sequence ID" value="NZ_JQCR01000002.1"/>
</dbReference>
<dbReference type="InterPro" id="IPR046342">
    <property type="entry name" value="CBS_dom_sf"/>
</dbReference>
<evidence type="ECO:0000259" key="1">
    <source>
        <dbReference type="Pfam" id="PF00571"/>
    </source>
</evidence>
<dbReference type="InterPro" id="IPR000644">
    <property type="entry name" value="CBS_dom"/>
</dbReference>
<dbReference type="OrthoDB" id="9816519at2"/>
<proteinExistence type="predicted"/>
<dbReference type="Proteomes" id="UP000029734">
    <property type="component" value="Unassembled WGS sequence"/>
</dbReference>
<organism evidence="2 3">
    <name type="scientific">Paenibacillus wynnii</name>
    <dbReference type="NCBI Taxonomy" id="268407"/>
    <lineage>
        <taxon>Bacteria</taxon>
        <taxon>Bacillati</taxon>
        <taxon>Bacillota</taxon>
        <taxon>Bacilli</taxon>
        <taxon>Bacillales</taxon>
        <taxon>Paenibacillaceae</taxon>
        <taxon>Paenibacillus</taxon>
    </lineage>
</organism>
<dbReference type="AlphaFoldDB" id="A0A098MCZ2"/>
<dbReference type="EMBL" id="JQCR01000002">
    <property type="protein sequence ID" value="KGE20439.1"/>
    <property type="molecule type" value="Genomic_DNA"/>
</dbReference>
<dbReference type="STRING" id="268407.PWYN_14635"/>
<reference evidence="2 3" key="1">
    <citation type="submission" date="2014-08" db="EMBL/GenBank/DDBJ databases">
        <authorList>
            <person name="den Bakker H.C."/>
        </authorList>
    </citation>
    <scope>NUCLEOTIDE SEQUENCE [LARGE SCALE GENOMIC DNA]</scope>
    <source>
        <strain evidence="2 3">DSM 18334</strain>
    </source>
</reference>
<name>A0A098MCZ2_9BACL</name>
<dbReference type="SUPFAM" id="SSF54631">
    <property type="entry name" value="CBS-domain pair"/>
    <property type="match status" value="1"/>
</dbReference>
<feature type="domain" description="CBS" evidence="1">
    <location>
        <begin position="80"/>
        <end position="132"/>
    </location>
</feature>
<dbReference type="Gene3D" id="3.10.580.10">
    <property type="entry name" value="CBS-domain"/>
    <property type="match status" value="1"/>
</dbReference>
<reference evidence="2 3" key="2">
    <citation type="submission" date="2014-10" db="EMBL/GenBank/DDBJ databases">
        <title>Comparative genomics of the Paenibacillus odorifer group.</title>
        <authorList>
            <person name="Tsai Y.-C."/>
            <person name="Martin N."/>
            <person name="Korlach J."/>
            <person name="Wiedmann M."/>
        </authorList>
    </citation>
    <scope>NUCLEOTIDE SEQUENCE [LARGE SCALE GENOMIC DNA]</scope>
    <source>
        <strain evidence="2 3">DSM 18334</strain>
    </source>
</reference>